<keyword evidence="10" id="KW-1185">Reference proteome</keyword>
<dbReference type="GO" id="GO:0047750">
    <property type="term" value="F:cholestenol delta-isomerase activity"/>
    <property type="evidence" value="ECO:0007669"/>
    <property type="project" value="InterPro"/>
</dbReference>
<feature type="transmembrane region" description="Helical" evidence="7">
    <location>
        <begin position="220"/>
        <end position="242"/>
    </location>
</feature>
<name>A0A8H3EKW6_9LECA</name>
<keyword evidence="3 6" id="KW-0812">Transmembrane</keyword>
<gene>
    <name evidence="9" type="ORF">ALECFALPRED_001900</name>
</gene>
<dbReference type="InterPro" id="IPR033118">
    <property type="entry name" value="EXPERA"/>
</dbReference>
<comment type="similarity">
    <text evidence="2">Belongs to the EBP family.</text>
</comment>
<keyword evidence="4 6" id="KW-1133">Transmembrane helix</keyword>
<dbReference type="GO" id="GO:0005783">
    <property type="term" value="C:endoplasmic reticulum"/>
    <property type="evidence" value="ECO:0007669"/>
    <property type="project" value="TreeGrafter"/>
</dbReference>
<evidence type="ECO:0000256" key="2">
    <source>
        <dbReference type="ARBA" id="ARBA00008337"/>
    </source>
</evidence>
<dbReference type="PANTHER" id="PTHR14207">
    <property type="entry name" value="STEROL ISOMERASE"/>
    <property type="match status" value="1"/>
</dbReference>
<dbReference type="PROSITE" id="PS51751">
    <property type="entry name" value="EXPERA"/>
    <property type="match status" value="1"/>
</dbReference>
<feature type="transmembrane region" description="Helical" evidence="7">
    <location>
        <begin position="133"/>
        <end position="154"/>
    </location>
</feature>
<dbReference type="Proteomes" id="UP000664203">
    <property type="component" value="Unassembled WGS sequence"/>
</dbReference>
<evidence type="ECO:0000256" key="5">
    <source>
        <dbReference type="ARBA" id="ARBA00023136"/>
    </source>
</evidence>
<evidence type="ECO:0000313" key="10">
    <source>
        <dbReference type="Proteomes" id="UP000664203"/>
    </source>
</evidence>
<dbReference type="OrthoDB" id="5415655at2759"/>
<dbReference type="Pfam" id="PF05241">
    <property type="entry name" value="EBP"/>
    <property type="match status" value="2"/>
</dbReference>
<dbReference type="GO" id="GO:0016125">
    <property type="term" value="P:sterol metabolic process"/>
    <property type="evidence" value="ECO:0007669"/>
    <property type="project" value="InterPro"/>
</dbReference>
<feature type="transmembrane region" description="Helical" evidence="7">
    <location>
        <begin position="166"/>
        <end position="190"/>
    </location>
</feature>
<evidence type="ECO:0000256" key="4">
    <source>
        <dbReference type="ARBA" id="ARBA00022989"/>
    </source>
</evidence>
<comment type="subcellular location">
    <subcellularLocation>
        <location evidence="1">Membrane</location>
        <topology evidence="1">Multi-pass membrane protein</topology>
    </subcellularLocation>
</comment>
<keyword evidence="5 6" id="KW-0472">Membrane</keyword>
<accession>A0A8H3EKW6</accession>
<protein>
    <recommendedName>
        <fullName evidence="8">EXPERA domain-containing protein</fullName>
    </recommendedName>
</protein>
<feature type="transmembrane region" description="Helical" evidence="7">
    <location>
        <begin position="20"/>
        <end position="38"/>
    </location>
</feature>
<dbReference type="InterPro" id="IPR007905">
    <property type="entry name" value="EBP"/>
</dbReference>
<dbReference type="GO" id="GO:0016020">
    <property type="term" value="C:membrane"/>
    <property type="evidence" value="ECO:0007669"/>
    <property type="project" value="UniProtKB-SubCell"/>
</dbReference>
<dbReference type="EMBL" id="CAJPDR010000015">
    <property type="protein sequence ID" value="CAF9905897.1"/>
    <property type="molecule type" value="Genomic_DNA"/>
</dbReference>
<proteinExistence type="inferred from homology"/>
<evidence type="ECO:0000256" key="6">
    <source>
        <dbReference type="PROSITE-ProRule" id="PRU01087"/>
    </source>
</evidence>
<organism evidence="9 10">
    <name type="scientific">Alectoria fallacina</name>
    <dbReference type="NCBI Taxonomy" id="1903189"/>
    <lineage>
        <taxon>Eukaryota</taxon>
        <taxon>Fungi</taxon>
        <taxon>Dikarya</taxon>
        <taxon>Ascomycota</taxon>
        <taxon>Pezizomycotina</taxon>
        <taxon>Lecanoromycetes</taxon>
        <taxon>OSLEUM clade</taxon>
        <taxon>Lecanoromycetidae</taxon>
        <taxon>Lecanorales</taxon>
        <taxon>Lecanorineae</taxon>
        <taxon>Parmeliaceae</taxon>
        <taxon>Alectoria</taxon>
    </lineage>
</organism>
<evidence type="ECO:0000313" key="9">
    <source>
        <dbReference type="EMBL" id="CAF9905897.1"/>
    </source>
</evidence>
<dbReference type="AlphaFoldDB" id="A0A8H3EKW6"/>
<reference evidence="9" key="1">
    <citation type="submission" date="2021-03" db="EMBL/GenBank/DDBJ databases">
        <authorList>
            <person name="Tagirdzhanova G."/>
        </authorList>
    </citation>
    <scope>NUCLEOTIDE SEQUENCE</scope>
</reference>
<evidence type="ECO:0000256" key="1">
    <source>
        <dbReference type="ARBA" id="ARBA00004141"/>
    </source>
</evidence>
<feature type="transmembrane region" description="Helical" evidence="7">
    <location>
        <begin position="50"/>
        <end position="75"/>
    </location>
</feature>
<evidence type="ECO:0000256" key="3">
    <source>
        <dbReference type="ARBA" id="ARBA00022692"/>
    </source>
</evidence>
<dbReference type="PANTHER" id="PTHR14207:SF1">
    <property type="entry name" value="EMOPAMIL-BINDING PROTEIN-LIKE"/>
    <property type="match status" value="1"/>
</dbReference>
<feature type="domain" description="EXPERA" evidence="8">
    <location>
        <begin position="45"/>
        <end position="241"/>
    </location>
</feature>
<sequence>METQSPSSNPVIDRTTVLSLFAALSVLIIAYAASLRVLHPATTTKLRILFIWHLFDSLIHFTFEGSFLYNCFFTYTSVPNSSDYPHPASLTSPGVYFMGYADRLYGSQYGTSPTAKLWQEYAKADQRWGGADLTVISLELLTVFAAGPLAAYICELVRRRDSGGKLWFWASILATGELYGGQCSASPAGYREHWLMSLGFMTFAPEWLSGNSNLDTSNFMYLWVYLVFFNMLWVWFPFWVLYEAYNNINLAFARASGAIGVETKKTA</sequence>
<evidence type="ECO:0000259" key="8">
    <source>
        <dbReference type="PROSITE" id="PS51751"/>
    </source>
</evidence>
<evidence type="ECO:0000256" key="7">
    <source>
        <dbReference type="SAM" id="Phobius"/>
    </source>
</evidence>
<comment type="caution">
    <text evidence="9">The sequence shown here is derived from an EMBL/GenBank/DDBJ whole genome shotgun (WGS) entry which is preliminary data.</text>
</comment>